<accession>B4R545</accession>
<dbReference type="AlphaFoldDB" id="B4R545"/>
<name>B4R545_DROSI</name>
<proteinExistence type="predicted"/>
<dbReference type="Bgee" id="FBgn0196136">
    <property type="expression patterns" value="Expressed in adult organism and 3 other cell types or tissues"/>
</dbReference>
<dbReference type="GO" id="GO:0040003">
    <property type="term" value="P:chitin-based cuticle development"/>
    <property type="evidence" value="ECO:0007669"/>
    <property type="project" value="EnsemblMetazoa"/>
</dbReference>
<dbReference type="HOGENOM" id="CLU_2006302_0_0_1"/>
<keyword evidence="1" id="KW-0732">Signal</keyword>
<keyword evidence="3" id="KW-1185">Reference proteome</keyword>
<evidence type="ECO:0000256" key="1">
    <source>
        <dbReference type="SAM" id="SignalP"/>
    </source>
</evidence>
<organism evidence="2 3">
    <name type="scientific">Drosophila simulans</name>
    <name type="common">Fruit fly</name>
    <dbReference type="NCBI Taxonomy" id="7240"/>
    <lineage>
        <taxon>Eukaryota</taxon>
        <taxon>Metazoa</taxon>
        <taxon>Ecdysozoa</taxon>
        <taxon>Arthropoda</taxon>
        <taxon>Hexapoda</taxon>
        <taxon>Insecta</taxon>
        <taxon>Pterygota</taxon>
        <taxon>Neoptera</taxon>
        <taxon>Endopterygota</taxon>
        <taxon>Diptera</taxon>
        <taxon>Brachycera</taxon>
        <taxon>Muscomorpha</taxon>
        <taxon>Ephydroidea</taxon>
        <taxon>Drosophilidae</taxon>
        <taxon>Drosophila</taxon>
        <taxon>Sophophora</taxon>
    </lineage>
</organism>
<evidence type="ECO:0000313" key="3">
    <source>
        <dbReference type="Proteomes" id="UP000000304"/>
    </source>
</evidence>
<feature type="signal peptide" evidence="1">
    <location>
        <begin position="1"/>
        <end position="18"/>
    </location>
</feature>
<dbReference type="GO" id="GO:0022600">
    <property type="term" value="P:digestive system process"/>
    <property type="evidence" value="ECO:0007669"/>
    <property type="project" value="EnsemblMetazoa"/>
</dbReference>
<sequence>MSRHMLALLLVAIASSQALEGVVQPTCNLKDNCNLGDNLLAGANSASDAGDVSADKLESKIASIFEDKVNYSLKLFADDATTTILEYQTANLSQLHAVTPGNYTIHQMEPAEDDDDQVEEDERA</sequence>
<gene>
    <name evidence="2" type="primary">Dsim\GD17195</name>
    <name evidence="2" type="ORF">Dsim_GD17195</name>
</gene>
<protein>
    <submittedName>
        <fullName evidence="2">GD17195</fullName>
    </submittedName>
</protein>
<dbReference type="STRING" id="7240.B4R545"/>
<dbReference type="OrthoDB" id="4794873at2759"/>
<dbReference type="EMBL" id="CM000366">
    <property type="protein sequence ID" value="EDX17946.1"/>
    <property type="molecule type" value="Genomic_DNA"/>
</dbReference>
<evidence type="ECO:0000313" key="2">
    <source>
        <dbReference type="EMBL" id="EDX17946.1"/>
    </source>
</evidence>
<dbReference type="Proteomes" id="UP000000304">
    <property type="component" value="Chromosome X"/>
</dbReference>
<feature type="chain" id="PRO_5002824963" evidence="1">
    <location>
        <begin position="19"/>
        <end position="124"/>
    </location>
</feature>
<dbReference type="GO" id="GO:0031090">
    <property type="term" value="C:organelle membrane"/>
    <property type="evidence" value="ECO:0007669"/>
    <property type="project" value="EnsemblMetazoa"/>
</dbReference>
<dbReference type="GO" id="GO:0048477">
    <property type="term" value="P:oogenesis"/>
    <property type="evidence" value="ECO:0007669"/>
    <property type="project" value="EnsemblMetazoa"/>
</dbReference>
<reference evidence="2 3" key="1">
    <citation type="journal article" date="2007" name="Nature">
        <title>Evolution of genes and genomes on the Drosophila phylogeny.</title>
        <authorList>
            <consortium name="Drosophila 12 Genomes Consortium"/>
            <person name="Clark A.G."/>
            <person name="Eisen M.B."/>
            <person name="Smith D.R."/>
            <person name="Bergman C.M."/>
            <person name="Oliver B."/>
            <person name="Markow T.A."/>
            <person name="Kaufman T.C."/>
            <person name="Kellis M."/>
            <person name="Gelbart W."/>
            <person name="Iyer V.N."/>
            <person name="Pollard D.A."/>
            <person name="Sackton T.B."/>
            <person name="Larracuente A.M."/>
            <person name="Singh N.D."/>
            <person name="Abad J.P."/>
            <person name="Abt D.N."/>
            <person name="Adryan B."/>
            <person name="Aguade M."/>
            <person name="Akashi H."/>
            <person name="Anderson W.W."/>
            <person name="Aquadro C.F."/>
            <person name="Ardell D.H."/>
            <person name="Arguello R."/>
            <person name="Artieri C.G."/>
            <person name="Barbash D.A."/>
            <person name="Barker D."/>
            <person name="Barsanti P."/>
            <person name="Batterham P."/>
            <person name="Batzoglou S."/>
            <person name="Begun D."/>
            <person name="Bhutkar A."/>
            <person name="Blanco E."/>
            <person name="Bosak S.A."/>
            <person name="Bradley R.K."/>
            <person name="Brand A.D."/>
            <person name="Brent M.R."/>
            <person name="Brooks A.N."/>
            <person name="Brown R.H."/>
            <person name="Butlin R.K."/>
            <person name="Caggese C."/>
            <person name="Calvi B.R."/>
            <person name="Bernardo de Carvalho A."/>
            <person name="Caspi A."/>
            <person name="Castrezana S."/>
            <person name="Celniker S.E."/>
            <person name="Chang J.L."/>
            <person name="Chapple C."/>
            <person name="Chatterji S."/>
            <person name="Chinwalla A."/>
            <person name="Civetta A."/>
            <person name="Clifton S.W."/>
            <person name="Comeron J.M."/>
            <person name="Costello J.C."/>
            <person name="Coyne J.A."/>
            <person name="Daub J."/>
            <person name="David R.G."/>
            <person name="Delcher A.L."/>
            <person name="Delehaunty K."/>
            <person name="Do C.B."/>
            <person name="Ebling H."/>
            <person name="Edwards K."/>
            <person name="Eickbush T."/>
            <person name="Evans J.D."/>
            <person name="Filipski A."/>
            <person name="Findeiss S."/>
            <person name="Freyhult E."/>
            <person name="Fulton L."/>
            <person name="Fulton R."/>
            <person name="Garcia A.C."/>
            <person name="Gardiner A."/>
            <person name="Garfield D.A."/>
            <person name="Garvin B.E."/>
            <person name="Gibson G."/>
            <person name="Gilbert D."/>
            <person name="Gnerre S."/>
            <person name="Godfrey J."/>
            <person name="Good R."/>
            <person name="Gotea V."/>
            <person name="Gravely B."/>
            <person name="Greenberg A.J."/>
            <person name="Griffiths-Jones S."/>
            <person name="Gross S."/>
            <person name="Guigo R."/>
            <person name="Gustafson E.A."/>
            <person name="Haerty W."/>
            <person name="Hahn M.W."/>
            <person name="Halligan D.L."/>
            <person name="Halpern A.L."/>
            <person name="Halter G.M."/>
            <person name="Han M.V."/>
            <person name="Heger A."/>
            <person name="Hillier L."/>
            <person name="Hinrichs A.S."/>
            <person name="Holmes I."/>
            <person name="Hoskins R.A."/>
            <person name="Hubisz M.J."/>
            <person name="Hultmark D."/>
            <person name="Huntley M.A."/>
            <person name="Jaffe D.B."/>
            <person name="Jagadeeshan S."/>
            <person name="Jeck W.R."/>
            <person name="Johnson J."/>
            <person name="Jones C.D."/>
            <person name="Jordan W.C."/>
            <person name="Karpen G.H."/>
            <person name="Kataoka E."/>
            <person name="Keightley P.D."/>
            <person name="Kheradpour P."/>
            <person name="Kirkness E.F."/>
            <person name="Koerich L.B."/>
            <person name="Kristiansen K."/>
            <person name="Kudrna D."/>
            <person name="Kulathinal R.J."/>
            <person name="Kumar S."/>
            <person name="Kwok R."/>
            <person name="Lander E."/>
            <person name="Langley C.H."/>
            <person name="Lapoint R."/>
            <person name="Lazzaro B.P."/>
            <person name="Lee S.J."/>
            <person name="Levesque L."/>
            <person name="Li R."/>
            <person name="Lin C.F."/>
            <person name="Lin M.F."/>
            <person name="Lindblad-Toh K."/>
            <person name="Llopart A."/>
            <person name="Long M."/>
            <person name="Low L."/>
            <person name="Lozovsky E."/>
            <person name="Lu J."/>
            <person name="Luo M."/>
            <person name="Machado C.A."/>
            <person name="Makalowski W."/>
            <person name="Marzo M."/>
            <person name="Matsuda M."/>
            <person name="Matzkin L."/>
            <person name="McAllister B."/>
            <person name="McBride C.S."/>
            <person name="McKernan B."/>
            <person name="McKernan K."/>
            <person name="Mendez-Lago M."/>
            <person name="Minx P."/>
            <person name="Mollenhauer M.U."/>
            <person name="Montooth K."/>
            <person name="Mount S.M."/>
            <person name="Mu X."/>
            <person name="Myers E."/>
            <person name="Negre B."/>
            <person name="Newfeld S."/>
            <person name="Nielsen R."/>
            <person name="Noor M.A."/>
            <person name="O'Grady P."/>
            <person name="Pachter L."/>
            <person name="Papaceit M."/>
            <person name="Parisi M.J."/>
            <person name="Parisi M."/>
            <person name="Parts L."/>
            <person name="Pedersen J.S."/>
            <person name="Pesole G."/>
            <person name="Phillippy A.M."/>
            <person name="Ponting C.P."/>
            <person name="Pop M."/>
            <person name="Porcelli D."/>
            <person name="Powell J.R."/>
            <person name="Prohaska S."/>
            <person name="Pruitt K."/>
            <person name="Puig M."/>
            <person name="Quesneville H."/>
            <person name="Ram K.R."/>
            <person name="Rand D."/>
            <person name="Rasmussen M.D."/>
            <person name="Reed L.K."/>
            <person name="Reenan R."/>
            <person name="Reily A."/>
            <person name="Remington K.A."/>
            <person name="Rieger T.T."/>
            <person name="Ritchie M.G."/>
            <person name="Robin C."/>
            <person name="Rogers Y.H."/>
            <person name="Rohde C."/>
            <person name="Rozas J."/>
            <person name="Rubenfield M.J."/>
            <person name="Ruiz A."/>
            <person name="Russo S."/>
            <person name="Salzberg S.L."/>
            <person name="Sanchez-Gracia A."/>
            <person name="Saranga D.J."/>
            <person name="Sato H."/>
            <person name="Schaeffer S.W."/>
            <person name="Schatz M.C."/>
            <person name="Schlenke T."/>
            <person name="Schwartz R."/>
            <person name="Segarra C."/>
            <person name="Singh R.S."/>
            <person name="Sirot L."/>
            <person name="Sirota M."/>
            <person name="Sisneros N.B."/>
            <person name="Smith C.D."/>
            <person name="Smith T.F."/>
            <person name="Spieth J."/>
            <person name="Stage D.E."/>
            <person name="Stark A."/>
            <person name="Stephan W."/>
            <person name="Strausberg R.L."/>
            <person name="Strempel S."/>
            <person name="Sturgill D."/>
            <person name="Sutton G."/>
            <person name="Sutton G.G."/>
            <person name="Tao W."/>
            <person name="Teichmann S."/>
            <person name="Tobari Y.N."/>
            <person name="Tomimura Y."/>
            <person name="Tsolas J.M."/>
            <person name="Valente V.L."/>
            <person name="Venter E."/>
            <person name="Venter J.C."/>
            <person name="Vicario S."/>
            <person name="Vieira F.G."/>
            <person name="Vilella A.J."/>
            <person name="Villasante A."/>
            <person name="Walenz B."/>
            <person name="Wang J."/>
            <person name="Wasserman M."/>
            <person name="Watts T."/>
            <person name="Wilson D."/>
            <person name="Wilson R.K."/>
            <person name="Wing R.A."/>
            <person name="Wolfner M.F."/>
            <person name="Wong A."/>
            <person name="Wong G.K."/>
            <person name="Wu C.I."/>
            <person name="Wu G."/>
            <person name="Yamamoto D."/>
            <person name="Yang H.P."/>
            <person name="Yang S.P."/>
            <person name="Yorke J.A."/>
            <person name="Yoshida K."/>
            <person name="Zdobnov E."/>
            <person name="Zhang P."/>
            <person name="Zhang Y."/>
            <person name="Zimin A.V."/>
            <person name="Baldwin J."/>
            <person name="Abdouelleil A."/>
            <person name="Abdulkadir J."/>
            <person name="Abebe A."/>
            <person name="Abera B."/>
            <person name="Abreu J."/>
            <person name="Acer S.C."/>
            <person name="Aftuck L."/>
            <person name="Alexander A."/>
            <person name="An P."/>
            <person name="Anderson E."/>
            <person name="Anderson S."/>
            <person name="Arachi H."/>
            <person name="Azer M."/>
            <person name="Bachantsang P."/>
            <person name="Barry A."/>
            <person name="Bayul T."/>
            <person name="Berlin A."/>
            <person name="Bessette D."/>
            <person name="Bloom T."/>
            <person name="Blye J."/>
            <person name="Boguslavskiy L."/>
            <person name="Bonnet C."/>
            <person name="Boukhgalter B."/>
            <person name="Bourzgui I."/>
            <person name="Brown A."/>
            <person name="Cahill P."/>
            <person name="Channer S."/>
            <person name="Cheshatsang Y."/>
            <person name="Chuda L."/>
            <person name="Citroen M."/>
            <person name="Collymore A."/>
            <person name="Cooke P."/>
            <person name="Costello M."/>
            <person name="D'Aco K."/>
            <person name="Daza R."/>
            <person name="De Haan G."/>
            <person name="DeGray S."/>
            <person name="DeMaso C."/>
            <person name="Dhargay N."/>
            <person name="Dooley K."/>
            <person name="Dooley E."/>
            <person name="Doricent M."/>
            <person name="Dorje P."/>
            <person name="Dorjee K."/>
            <person name="Dupes A."/>
            <person name="Elong R."/>
            <person name="Falk J."/>
            <person name="Farina A."/>
            <person name="Faro S."/>
            <person name="Ferguson D."/>
            <person name="Fisher S."/>
            <person name="Foley C.D."/>
            <person name="Franke A."/>
            <person name="Friedrich D."/>
            <person name="Gadbois L."/>
            <person name="Gearin G."/>
            <person name="Gearin C.R."/>
            <person name="Giannoukos G."/>
            <person name="Goode T."/>
            <person name="Graham J."/>
            <person name="Grandbois E."/>
            <person name="Grewal S."/>
            <person name="Gyaltsen K."/>
            <person name="Hafez N."/>
            <person name="Hagos B."/>
            <person name="Hall J."/>
            <person name="Henson C."/>
            <person name="Hollinger A."/>
            <person name="Honan T."/>
            <person name="Huard M.D."/>
            <person name="Hughes L."/>
            <person name="Hurhula B."/>
            <person name="Husby M.E."/>
            <person name="Kamat A."/>
            <person name="Kanga B."/>
            <person name="Kashin S."/>
            <person name="Khazanovich D."/>
            <person name="Kisner P."/>
            <person name="Lance K."/>
            <person name="Lara M."/>
            <person name="Lee W."/>
            <person name="Lennon N."/>
            <person name="Letendre F."/>
            <person name="LeVine R."/>
            <person name="Lipovsky A."/>
            <person name="Liu X."/>
            <person name="Liu J."/>
            <person name="Liu S."/>
            <person name="Lokyitsang T."/>
            <person name="Lokyitsang Y."/>
            <person name="Lubonja R."/>
            <person name="Lui A."/>
            <person name="MacDonald P."/>
            <person name="Magnisalis V."/>
            <person name="Maru K."/>
            <person name="Matthews C."/>
            <person name="McCusker W."/>
            <person name="McDonough S."/>
            <person name="Mehta T."/>
            <person name="Meldrim J."/>
            <person name="Meneus L."/>
            <person name="Mihai O."/>
            <person name="Mihalev A."/>
            <person name="Mihova T."/>
            <person name="Mittelman R."/>
            <person name="Mlenga V."/>
            <person name="Montmayeur A."/>
            <person name="Mulrain L."/>
            <person name="Navidi A."/>
            <person name="Naylor J."/>
            <person name="Negash T."/>
            <person name="Nguyen T."/>
            <person name="Nguyen N."/>
            <person name="Nicol R."/>
            <person name="Norbu C."/>
            <person name="Norbu N."/>
            <person name="Novod N."/>
            <person name="O'Neill B."/>
            <person name="Osman S."/>
            <person name="Markiewicz E."/>
            <person name="Oyono O.L."/>
            <person name="Patti C."/>
            <person name="Phunkhang P."/>
            <person name="Pierre F."/>
            <person name="Priest M."/>
            <person name="Raghuraman S."/>
            <person name="Rege F."/>
            <person name="Reyes R."/>
            <person name="Rise C."/>
            <person name="Rogov P."/>
            <person name="Ross K."/>
            <person name="Ryan E."/>
            <person name="Settipalli S."/>
            <person name="Shea T."/>
            <person name="Sherpa N."/>
            <person name="Shi L."/>
            <person name="Shih D."/>
            <person name="Sparrow T."/>
            <person name="Spaulding J."/>
            <person name="Stalker J."/>
            <person name="Stange-Thomann N."/>
            <person name="Stavropoulos S."/>
            <person name="Stone C."/>
            <person name="Strader C."/>
            <person name="Tesfaye S."/>
            <person name="Thomson T."/>
            <person name="Thoulutsang Y."/>
            <person name="Thoulutsang D."/>
            <person name="Topham K."/>
            <person name="Topping I."/>
            <person name="Tsamla T."/>
            <person name="Vassiliev H."/>
            <person name="Vo A."/>
            <person name="Wangchuk T."/>
            <person name="Wangdi T."/>
            <person name="Weiand M."/>
            <person name="Wilkinson J."/>
            <person name="Wilson A."/>
            <person name="Yadav S."/>
            <person name="Young G."/>
            <person name="Yu Q."/>
            <person name="Zembek L."/>
            <person name="Zhong D."/>
            <person name="Zimmer A."/>
            <person name="Zwirko Z."/>
            <person name="Jaffe D.B."/>
            <person name="Alvarez P."/>
            <person name="Brockman W."/>
            <person name="Butler J."/>
            <person name="Chin C."/>
            <person name="Gnerre S."/>
            <person name="Grabherr M."/>
            <person name="Kleber M."/>
            <person name="Mauceli E."/>
            <person name="MacCallum I."/>
        </authorList>
    </citation>
    <scope>NUCLEOTIDE SEQUENCE [LARGE SCALE GENOMIC DNA]</scope>
    <source>
        <strain evidence="3">white501</strain>
    </source>
</reference>